<proteinExistence type="predicted"/>
<keyword evidence="4" id="KW-1185">Reference proteome</keyword>
<organism evidence="3 4">
    <name type="scientific">Plasmodiophora brassicae</name>
    <name type="common">Clubroot disease agent</name>
    <dbReference type="NCBI Taxonomy" id="37360"/>
    <lineage>
        <taxon>Eukaryota</taxon>
        <taxon>Sar</taxon>
        <taxon>Rhizaria</taxon>
        <taxon>Endomyxa</taxon>
        <taxon>Phytomyxea</taxon>
        <taxon>Plasmodiophorida</taxon>
        <taxon>Plasmodiophoridae</taxon>
        <taxon>Plasmodiophora</taxon>
    </lineage>
</organism>
<protein>
    <recommendedName>
        <fullName evidence="5">Hamartin</fullName>
    </recommendedName>
</protein>
<evidence type="ECO:0008006" key="5">
    <source>
        <dbReference type="Google" id="ProtNLM"/>
    </source>
</evidence>
<evidence type="ECO:0000256" key="2">
    <source>
        <dbReference type="SAM" id="MobiDB-lite"/>
    </source>
</evidence>
<feature type="coiled-coil region" evidence="1">
    <location>
        <begin position="415"/>
        <end position="537"/>
    </location>
</feature>
<dbReference type="Proteomes" id="UP000039324">
    <property type="component" value="Unassembled WGS sequence"/>
</dbReference>
<evidence type="ECO:0000313" key="4">
    <source>
        <dbReference type="Proteomes" id="UP000039324"/>
    </source>
</evidence>
<keyword evidence="1" id="KW-0175">Coiled coil</keyword>
<evidence type="ECO:0000256" key="1">
    <source>
        <dbReference type="SAM" id="Coils"/>
    </source>
</evidence>
<dbReference type="AlphaFoldDB" id="A0A0G4IST4"/>
<gene>
    <name evidence="3" type="ORF">PBRA_006313</name>
</gene>
<name>A0A0G4IST4_PLABS</name>
<accession>A0A0G4IST4</accession>
<sequence>MSDALRDAVVAGRYDDGVVGAVLSAISAGDTSLPERVHDQVADVVFDGDGRRIDALFGYLQRALDRCRTATVMAYAKDLCLRDHEFLRALMRRFCTDRSAPECVLHLLRHHCSIAPGQFLEQLQTFLQPPTSDEAVQLLFSMAQDQMLSLSHLTSAPLYAGLMRDLLSSSSVHYVSLGAIAIAMAISHGVGTATFGDASQIYGLLRYLLGWNIVEASPITTSRQSRSNSLPASNLPPPPSAVTPPVAEQLPVEVMYAAVSLFRSLYTAWPWETVCFMRQEVSRSPSSRSSLQFLFKSLPFHPGLIGCTSEGFDVAMSSTRPLETIATANVVRSSHDDGDHSLAAPSASSDVELWKLKNGFTLPEDAVGLRMAAQLMQVELAFEHFQRKQLESRLSAKNGSIRTAHRGTGADAKERARFNERLHRARDELRQCKQQHRKWETELLHKLDKVSSQRSSVTERCVLLERAHAELQQKVAALQAESKQLRADANRSDQAAFVAEQVAGKLRQEVENGNLTIKSLRDQIREQERQFTEFRTRNVDELRREFNQREENMMNKIVGTEEQAARVRSQLTKAHGELEALKLTVASRDKALDEARELLREQRGLTSPVTILQDRVDNLKAINRALQARIFQCERLHTHLNRSHRG</sequence>
<dbReference type="EMBL" id="CDSF01000083">
    <property type="protein sequence ID" value="CEO98199.1"/>
    <property type="molecule type" value="Genomic_DNA"/>
</dbReference>
<reference evidence="3 4" key="1">
    <citation type="submission" date="2015-02" db="EMBL/GenBank/DDBJ databases">
        <authorList>
            <person name="Chooi Y.-H."/>
        </authorList>
    </citation>
    <scope>NUCLEOTIDE SEQUENCE [LARGE SCALE GENOMIC DNA]</scope>
    <source>
        <strain evidence="3">E3</strain>
    </source>
</reference>
<evidence type="ECO:0000313" key="3">
    <source>
        <dbReference type="EMBL" id="CEO98199.1"/>
    </source>
</evidence>
<feature type="region of interest" description="Disordered" evidence="2">
    <location>
        <begin position="223"/>
        <end position="243"/>
    </location>
</feature>